<evidence type="ECO:0000313" key="3">
    <source>
        <dbReference type="Proteomes" id="UP000285575"/>
    </source>
</evidence>
<dbReference type="Proteomes" id="UP000285575">
    <property type="component" value="Unassembled WGS sequence"/>
</dbReference>
<evidence type="ECO:0000256" key="1">
    <source>
        <dbReference type="SAM" id="Phobius"/>
    </source>
</evidence>
<dbReference type="EMBL" id="SACR01000003">
    <property type="protein sequence ID" value="RVU46146.1"/>
    <property type="molecule type" value="Genomic_DNA"/>
</dbReference>
<proteinExistence type="predicted"/>
<keyword evidence="1" id="KW-0472">Membrane</keyword>
<keyword evidence="1" id="KW-1133">Transmembrane helix</keyword>
<gene>
    <name evidence="2" type="ORF">EOE66_09790</name>
</gene>
<feature type="transmembrane region" description="Helical" evidence="1">
    <location>
        <begin position="39"/>
        <end position="59"/>
    </location>
</feature>
<dbReference type="RefSeq" id="WP_128228512.1">
    <property type="nucleotide sequence ID" value="NZ_SACR01000003.1"/>
</dbReference>
<keyword evidence="1" id="KW-0812">Transmembrane</keyword>
<comment type="caution">
    <text evidence="2">The sequence shown here is derived from an EMBL/GenBank/DDBJ whole genome shotgun (WGS) entry which is preliminary data.</text>
</comment>
<sequence>MTPIRIFATLFWAGLLLLAARLGQSLASLPPTGAFQLNLQGYVTLALPAFFFATAPLWMRGHPLDMQQIRKPVDARFTPGTYNRFVHTVRPLQLLAAFGVVTGTVFVMASGGLAVPAQRWGTGLFFFSAAVGFIVCLLLLRARGHRIE</sequence>
<name>A0A437RHA0_9BURK</name>
<keyword evidence="3" id="KW-1185">Reference proteome</keyword>
<protein>
    <submittedName>
        <fullName evidence="2">Uncharacterized protein</fullName>
    </submittedName>
</protein>
<dbReference type="OrthoDB" id="9181268at2"/>
<evidence type="ECO:0000313" key="2">
    <source>
        <dbReference type="EMBL" id="RVU46146.1"/>
    </source>
</evidence>
<reference evidence="2 3" key="1">
    <citation type="submission" date="2019-01" db="EMBL/GenBank/DDBJ databases">
        <authorList>
            <person name="Chen W.-M."/>
        </authorList>
    </citation>
    <scope>NUCLEOTIDE SEQUENCE [LARGE SCALE GENOMIC DNA]</scope>
    <source>
        <strain evidence="2 3">KYPY4</strain>
    </source>
</reference>
<organism evidence="2 3">
    <name type="scientific">Rubrivivax rivuli</name>
    <dbReference type="NCBI Taxonomy" id="1862385"/>
    <lineage>
        <taxon>Bacteria</taxon>
        <taxon>Pseudomonadati</taxon>
        <taxon>Pseudomonadota</taxon>
        <taxon>Betaproteobacteria</taxon>
        <taxon>Burkholderiales</taxon>
        <taxon>Sphaerotilaceae</taxon>
        <taxon>Rubrivivax</taxon>
    </lineage>
</organism>
<feature type="transmembrane region" description="Helical" evidence="1">
    <location>
        <begin position="120"/>
        <end position="140"/>
    </location>
</feature>
<dbReference type="AlphaFoldDB" id="A0A437RHA0"/>
<feature type="transmembrane region" description="Helical" evidence="1">
    <location>
        <begin position="94"/>
        <end position="114"/>
    </location>
</feature>
<accession>A0A437RHA0</accession>